<evidence type="ECO:0008006" key="3">
    <source>
        <dbReference type="Google" id="ProtNLM"/>
    </source>
</evidence>
<dbReference type="EMBL" id="CADEPI010000254">
    <property type="protein sequence ID" value="CAB3381986.1"/>
    <property type="molecule type" value="Genomic_DNA"/>
</dbReference>
<dbReference type="Proteomes" id="UP000494165">
    <property type="component" value="Unassembled WGS sequence"/>
</dbReference>
<dbReference type="PANTHER" id="PTHR33559:SF1">
    <property type="entry name" value="PROTEASOME ASSEMBLY CHAPERONE 4"/>
    <property type="match status" value="1"/>
</dbReference>
<gene>
    <name evidence="1" type="ORF">CLODIP_2_CD01073</name>
</gene>
<dbReference type="OrthoDB" id="368507at2759"/>
<protein>
    <recommendedName>
        <fullName evidence="3">Proteasome assembly chaperone 4</fullName>
    </recommendedName>
</protein>
<dbReference type="PANTHER" id="PTHR33559">
    <property type="entry name" value="PROTEASOME ASSEMBLY CHAPERONE 4"/>
    <property type="match status" value="1"/>
</dbReference>
<dbReference type="GO" id="GO:0043248">
    <property type="term" value="P:proteasome assembly"/>
    <property type="evidence" value="ECO:0007669"/>
    <property type="project" value="InterPro"/>
</dbReference>
<accession>A0A8S1DN28</accession>
<evidence type="ECO:0000313" key="2">
    <source>
        <dbReference type="Proteomes" id="UP000494165"/>
    </source>
</evidence>
<dbReference type="AlphaFoldDB" id="A0A8S1DN28"/>
<sequence>MIFCFPSRSRAVSRKKTEAIPIKKMASDSQEAALSMHSFSDELSSMPVSFQVLKLKNSLFVWIGNSDNKCLGDLNLAMVVPPEEITSVRLMGNLLTPSSVLTKRLCKKLGKPVYLSYNLPQNDNMLLEIVNKRLNKEIENNLDKFK</sequence>
<dbReference type="InterPro" id="IPR032157">
    <property type="entry name" value="PAC4"/>
</dbReference>
<keyword evidence="2" id="KW-1185">Reference proteome</keyword>
<reference evidence="1 2" key="1">
    <citation type="submission" date="2020-04" db="EMBL/GenBank/DDBJ databases">
        <authorList>
            <person name="Alioto T."/>
            <person name="Alioto T."/>
            <person name="Gomez Garrido J."/>
        </authorList>
    </citation>
    <scope>NUCLEOTIDE SEQUENCE [LARGE SCALE GENOMIC DNA]</scope>
</reference>
<comment type="caution">
    <text evidence="1">The sequence shown here is derived from an EMBL/GenBank/DDBJ whole genome shotgun (WGS) entry which is preliminary data.</text>
</comment>
<dbReference type="Pfam" id="PF16093">
    <property type="entry name" value="PAC4"/>
    <property type="match status" value="1"/>
</dbReference>
<proteinExistence type="predicted"/>
<evidence type="ECO:0000313" key="1">
    <source>
        <dbReference type="EMBL" id="CAB3381986.1"/>
    </source>
</evidence>
<organism evidence="1 2">
    <name type="scientific">Cloeon dipterum</name>
    <dbReference type="NCBI Taxonomy" id="197152"/>
    <lineage>
        <taxon>Eukaryota</taxon>
        <taxon>Metazoa</taxon>
        <taxon>Ecdysozoa</taxon>
        <taxon>Arthropoda</taxon>
        <taxon>Hexapoda</taxon>
        <taxon>Insecta</taxon>
        <taxon>Pterygota</taxon>
        <taxon>Palaeoptera</taxon>
        <taxon>Ephemeroptera</taxon>
        <taxon>Pisciforma</taxon>
        <taxon>Baetidae</taxon>
        <taxon>Cloeon</taxon>
    </lineage>
</organism>
<name>A0A8S1DN28_9INSE</name>